<name>A0ABV4D4L3_9LACT</name>
<comment type="caution">
    <text evidence="7">The sequence shown here is derived from an EMBL/GenBank/DDBJ whole genome shotgun (WGS) entry which is preliminary data.</text>
</comment>
<feature type="domain" description="PRD" evidence="6">
    <location>
        <begin position="293"/>
        <end position="399"/>
    </location>
</feature>
<dbReference type="InterPro" id="IPR011608">
    <property type="entry name" value="PRD"/>
</dbReference>
<dbReference type="PROSITE" id="PS51099">
    <property type="entry name" value="PTS_EIIB_TYPE_2"/>
    <property type="match status" value="1"/>
</dbReference>
<dbReference type="CDD" id="cd05568">
    <property type="entry name" value="PTS_IIB_bgl_like"/>
    <property type="match status" value="1"/>
</dbReference>
<dbReference type="EMBL" id="JBCLSH010000051">
    <property type="protein sequence ID" value="MEY8444476.1"/>
    <property type="molecule type" value="Genomic_DNA"/>
</dbReference>
<dbReference type="PROSITE" id="PS51372">
    <property type="entry name" value="PRD_2"/>
    <property type="match status" value="1"/>
</dbReference>
<dbReference type="Gene3D" id="1.10.1790.10">
    <property type="entry name" value="PRD domain"/>
    <property type="match status" value="1"/>
</dbReference>
<keyword evidence="8" id="KW-1185">Reference proteome</keyword>
<dbReference type="Pfam" id="PF00874">
    <property type="entry name" value="PRD"/>
    <property type="match status" value="1"/>
</dbReference>
<dbReference type="SUPFAM" id="SSF63520">
    <property type="entry name" value="PTS-regulatory domain, PRD"/>
    <property type="match status" value="1"/>
</dbReference>
<evidence type="ECO:0000259" key="6">
    <source>
        <dbReference type="PROSITE" id="PS51372"/>
    </source>
</evidence>
<evidence type="ECO:0000259" key="5">
    <source>
        <dbReference type="PROSITE" id="PS51099"/>
    </source>
</evidence>
<dbReference type="RefSeq" id="WP_369948850.1">
    <property type="nucleotide sequence ID" value="NZ_JBCLSH010000051.1"/>
</dbReference>
<organism evidence="7 8">
    <name type="scientific">Lactococcus ileimucosae</name>
    <dbReference type="NCBI Taxonomy" id="2941329"/>
    <lineage>
        <taxon>Bacteria</taxon>
        <taxon>Bacillati</taxon>
        <taxon>Bacillota</taxon>
        <taxon>Bacilli</taxon>
        <taxon>Lactobacillales</taxon>
        <taxon>Streptococcaceae</taxon>
        <taxon>Lactococcus</taxon>
    </lineage>
</organism>
<dbReference type="InterPro" id="IPR036634">
    <property type="entry name" value="PRD_sf"/>
</dbReference>
<dbReference type="Pfam" id="PF05043">
    <property type="entry name" value="Mga"/>
    <property type="match status" value="1"/>
</dbReference>
<keyword evidence="2" id="KW-0805">Transcription regulation</keyword>
<dbReference type="InterPro" id="IPR036388">
    <property type="entry name" value="WH-like_DNA-bd_sf"/>
</dbReference>
<accession>A0ABV4D4L3</accession>
<keyword evidence="4" id="KW-0804">Transcription</keyword>
<dbReference type="Proteomes" id="UP001565283">
    <property type="component" value="Unassembled WGS sequence"/>
</dbReference>
<evidence type="ECO:0000256" key="1">
    <source>
        <dbReference type="ARBA" id="ARBA00022737"/>
    </source>
</evidence>
<dbReference type="Gene3D" id="1.10.10.10">
    <property type="entry name" value="Winged helix-like DNA-binding domain superfamily/Winged helix DNA-binding domain"/>
    <property type="match status" value="2"/>
</dbReference>
<dbReference type="Pfam" id="PF08279">
    <property type="entry name" value="HTH_11"/>
    <property type="match status" value="1"/>
</dbReference>
<evidence type="ECO:0000313" key="8">
    <source>
        <dbReference type="Proteomes" id="UP001565283"/>
    </source>
</evidence>
<feature type="domain" description="PTS EIIB type-2" evidence="5">
    <location>
        <begin position="403"/>
        <end position="493"/>
    </location>
</feature>
<evidence type="ECO:0000256" key="2">
    <source>
        <dbReference type="ARBA" id="ARBA00023015"/>
    </source>
</evidence>
<keyword evidence="3" id="KW-0010">Activator</keyword>
<keyword evidence="1" id="KW-0677">Repeat</keyword>
<protein>
    <submittedName>
        <fullName evidence="7">HTH domain-containing protein</fullName>
    </submittedName>
</protein>
<evidence type="ECO:0000313" key="7">
    <source>
        <dbReference type="EMBL" id="MEY8444476.1"/>
    </source>
</evidence>
<dbReference type="PANTHER" id="PTHR30185:SF12">
    <property type="entry name" value="TRANSCRIPTIONAL REGULATOR MANR"/>
    <property type="match status" value="1"/>
</dbReference>
<dbReference type="InterPro" id="IPR050661">
    <property type="entry name" value="BglG_antiterminators"/>
</dbReference>
<reference evidence="7 8" key="1">
    <citation type="submission" date="2024-03" db="EMBL/GenBank/DDBJ databases">
        <title>Mouse gut bacterial collection (mGBC) of GemPharmatech.</title>
        <authorList>
            <person name="He Y."/>
            <person name="Dong L."/>
            <person name="Wu D."/>
            <person name="Gao X."/>
            <person name="Lin Z."/>
        </authorList>
    </citation>
    <scope>NUCLEOTIDE SEQUENCE [LARGE SCALE GENOMIC DNA]</scope>
    <source>
        <strain evidence="7 8">61-15</strain>
    </source>
</reference>
<dbReference type="InterPro" id="IPR013011">
    <property type="entry name" value="PTS_EIIB_2"/>
</dbReference>
<gene>
    <name evidence="7" type="ORF">AALA52_09575</name>
</gene>
<sequence length="606" mass="70735">MIIQLSLRQINILLYLLKAKGASTSSELAQSFDISVRTIKNEIVAIKDYLRSQGEELTSQRGRGYILDIKEGKKKELIDFLQSTERFSSFMDHKRRANQICLDLFLSEKPIISSYWAEKFWVSQNTIFNDIMILEKEIKEFFVFIESNQYGYSLSGDEIRIRNLLSSVWQTEFTNYDISNLMTRVEMGNDDYDEYSLISNEKLKEIYKVVVRYTTEHFTSLTKEVDNYAIFSLIIRLCLSISRMKINKRFQTSEKVDSGEDALRKYLVQVYHHFDLEMTREEVRYVLSEQGGMDKVDVNAFTTCIIQSVSQSINFNFEKDSQLFQNLYTHFSLRFSKENMYLNEYNPFVHEIKKKQEKIFLAVKQALKENFPQNFDFDDSFVAYVALHFIASKERETLYGKKIQVLYVCSTGVGVASFIQQKIAKEVQGIEIVGFASVINCRRFVEKLQPDLVISVFPIDNIAVPVIEVEALVSKGDLLSIQEQVNLLLNAGLGSESDRFSKQGGKEKSEEMSRNVIFYGYMIYEELTLLLKDKLNPEYKEGFLLHVLLMVHRVMFEQQYQEFGKLDDAQFTEQVREVFRTRDLEINDAEIFALTQYFNKASERNE</sequence>
<dbReference type="PANTHER" id="PTHR30185">
    <property type="entry name" value="CRYPTIC BETA-GLUCOSIDE BGL OPERON ANTITERMINATOR"/>
    <property type="match status" value="1"/>
</dbReference>
<dbReference type="InterPro" id="IPR007737">
    <property type="entry name" value="Mga_HTH"/>
</dbReference>
<evidence type="ECO:0000256" key="4">
    <source>
        <dbReference type="ARBA" id="ARBA00023163"/>
    </source>
</evidence>
<evidence type="ECO:0000256" key="3">
    <source>
        <dbReference type="ARBA" id="ARBA00023159"/>
    </source>
</evidence>
<proteinExistence type="predicted"/>
<dbReference type="InterPro" id="IPR013196">
    <property type="entry name" value="HTH_11"/>
</dbReference>